<gene>
    <name evidence="5" type="ORF">CYNAS_LOCUS11869</name>
</gene>
<proteinExistence type="predicted"/>
<feature type="domain" description="Galectin" evidence="4">
    <location>
        <begin position="47"/>
        <end position="178"/>
    </location>
</feature>
<dbReference type="EMBL" id="CATQJL010000223">
    <property type="protein sequence ID" value="CAJ0599886.1"/>
    <property type="molecule type" value="Genomic_DNA"/>
</dbReference>
<evidence type="ECO:0000259" key="4">
    <source>
        <dbReference type="PROSITE" id="PS51304"/>
    </source>
</evidence>
<name>A0AA36M6H1_CYLNA</name>
<evidence type="ECO:0000313" key="5">
    <source>
        <dbReference type="EMBL" id="CAJ0599886.1"/>
    </source>
</evidence>
<dbReference type="GO" id="GO:0030246">
    <property type="term" value="F:carbohydrate binding"/>
    <property type="evidence" value="ECO:0007669"/>
    <property type="project" value="UniProtKB-UniRule"/>
</dbReference>
<keyword evidence="6" id="KW-1185">Reference proteome</keyword>
<organism evidence="5 6">
    <name type="scientific">Cylicocyclus nassatus</name>
    <name type="common">Nematode worm</name>
    <dbReference type="NCBI Taxonomy" id="53992"/>
    <lineage>
        <taxon>Eukaryota</taxon>
        <taxon>Metazoa</taxon>
        <taxon>Ecdysozoa</taxon>
        <taxon>Nematoda</taxon>
        <taxon>Chromadorea</taxon>
        <taxon>Rhabditida</taxon>
        <taxon>Rhabditina</taxon>
        <taxon>Rhabditomorpha</taxon>
        <taxon>Strongyloidea</taxon>
        <taxon>Strongylidae</taxon>
        <taxon>Cylicocyclus</taxon>
    </lineage>
</organism>
<evidence type="ECO:0000256" key="3">
    <source>
        <dbReference type="SAM" id="MobiDB-lite"/>
    </source>
</evidence>
<dbReference type="CDD" id="cd00070">
    <property type="entry name" value="GLECT"/>
    <property type="match status" value="2"/>
</dbReference>
<feature type="domain" description="Galectin" evidence="4">
    <location>
        <begin position="187"/>
        <end position="317"/>
    </location>
</feature>
<reference evidence="5" key="1">
    <citation type="submission" date="2023-07" db="EMBL/GenBank/DDBJ databases">
        <authorList>
            <consortium name="CYATHOMIX"/>
        </authorList>
    </citation>
    <scope>NUCLEOTIDE SEQUENCE</scope>
    <source>
        <strain evidence="5">N/A</strain>
    </source>
</reference>
<dbReference type="SUPFAM" id="SSF49899">
    <property type="entry name" value="Concanavalin A-like lectins/glucanases"/>
    <property type="match status" value="2"/>
</dbReference>
<dbReference type="AlphaFoldDB" id="A0AA36M6H1"/>
<sequence length="317" mass="36329">MRTTEAKMTDRARRGQAHQRETAPNDIRSSIDVAMAHPGDAPVPVPYLKKLGQPLKAGQTLDIHGRINRDAYEVEINLLHDAPTIDPGQCVLNINLRFDEMKIVMNSYLNGEWGKEEGKSMPYKQGEAYDLKIRVQEVGFEIWCDEKKLHTYKHRIGYDAIDYIQIEGDCTLSGVHWGGRYYNIPWETAFPDGNLRAGQSILIHAISKGESWSLNLLGEGEDGEDILFHFNPRFGEKQIVRNSQIDGYWGEEEREGPFPFEKKHGFDLRIENEPYAIHIFVNNERIGTFKHRTPQPTEDYTGIRIDGDIEVTNVEFV</sequence>
<dbReference type="Proteomes" id="UP001176961">
    <property type="component" value="Unassembled WGS sequence"/>
</dbReference>
<feature type="region of interest" description="Disordered" evidence="3">
    <location>
        <begin position="1"/>
        <end position="27"/>
    </location>
</feature>
<dbReference type="Pfam" id="PF00337">
    <property type="entry name" value="Gal-bind_lectin"/>
    <property type="match status" value="2"/>
</dbReference>
<comment type="caution">
    <text evidence="5">The sequence shown here is derived from an EMBL/GenBank/DDBJ whole genome shotgun (WGS) entry which is preliminary data.</text>
</comment>
<dbReference type="InterPro" id="IPR001079">
    <property type="entry name" value="Galectin_CRD"/>
</dbReference>
<feature type="compositionally biased region" description="Basic and acidic residues" evidence="3">
    <location>
        <begin position="1"/>
        <end position="23"/>
    </location>
</feature>
<accession>A0AA36M6H1</accession>
<dbReference type="InterPro" id="IPR044156">
    <property type="entry name" value="Galectin-like"/>
</dbReference>
<dbReference type="Gene3D" id="2.60.120.200">
    <property type="match status" value="2"/>
</dbReference>
<evidence type="ECO:0000313" key="6">
    <source>
        <dbReference type="Proteomes" id="UP001176961"/>
    </source>
</evidence>
<dbReference type="PANTHER" id="PTHR11346">
    <property type="entry name" value="GALECTIN"/>
    <property type="match status" value="1"/>
</dbReference>
<dbReference type="SMART" id="SM00276">
    <property type="entry name" value="GLECT"/>
    <property type="match status" value="2"/>
</dbReference>
<keyword evidence="1 2" id="KW-0430">Lectin</keyword>
<dbReference type="SMART" id="SM00908">
    <property type="entry name" value="Gal-bind_lectin"/>
    <property type="match status" value="2"/>
</dbReference>
<evidence type="ECO:0000256" key="2">
    <source>
        <dbReference type="RuleBase" id="RU102079"/>
    </source>
</evidence>
<evidence type="ECO:0000256" key="1">
    <source>
        <dbReference type="ARBA" id="ARBA00022734"/>
    </source>
</evidence>
<dbReference type="PROSITE" id="PS51304">
    <property type="entry name" value="GALECTIN"/>
    <property type="match status" value="2"/>
</dbReference>
<dbReference type="GO" id="GO:0016936">
    <property type="term" value="F:galactoside binding"/>
    <property type="evidence" value="ECO:0007669"/>
    <property type="project" value="TreeGrafter"/>
</dbReference>
<protein>
    <recommendedName>
        <fullName evidence="2">Galectin</fullName>
    </recommendedName>
</protein>
<dbReference type="PANTHER" id="PTHR11346:SF116">
    <property type="entry name" value="GALECTIN"/>
    <property type="match status" value="1"/>
</dbReference>
<dbReference type="FunFam" id="2.60.120.200:FF:000276">
    <property type="entry name" value="Galectin"/>
    <property type="match status" value="1"/>
</dbReference>
<dbReference type="InterPro" id="IPR013320">
    <property type="entry name" value="ConA-like_dom_sf"/>
</dbReference>